<dbReference type="InterPro" id="IPR035937">
    <property type="entry name" value="FPG_N"/>
</dbReference>
<dbReference type="Pfam" id="PF06831">
    <property type="entry name" value="H2TH"/>
    <property type="match status" value="1"/>
</dbReference>
<dbReference type="GO" id="GO:0008270">
    <property type="term" value="F:zinc ion binding"/>
    <property type="evidence" value="ECO:0007669"/>
    <property type="project" value="UniProtKB-KW"/>
</dbReference>
<name>A0A2M7XFN7_9BACT</name>
<evidence type="ECO:0000256" key="8">
    <source>
        <dbReference type="ARBA" id="ARBA00022801"/>
    </source>
</evidence>
<dbReference type="InterPro" id="IPR012319">
    <property type="entry name" value="FPG_cat"/>
</dbReference>
<evidence type="ECO:0000256" key="6">
    <source>
        <dbReference type="ARBA" id="ARBA00022763"/>
    </source>
</evidence>
<proteinExistence type="inferred from homology"/>
<comment type="caution">
    <text evidence="19">The sequence shown here is derived from an EMBL/GenBank/DDBJ whole genome shotgun (WGS) entry which is preliminary data.</text>
</comment>
<comment type="subunit">
    <text evidence="4">Monomer.</text>
</comment>
<dbReference type="AlphaFoldDB" id="A0A2M7XFN7"/>
<keyword evidence="11" id="KW-0234">DNA repair</keyword>
<dbReference type="PROSITE" id="PS51066">
    <property type="entry name" value="ZF_FPG_2"/>
    <property type="match status" value="1"/>
</dbReference>
<evidence type="ECO:0000256" key="2">
    <source>
        <dbReference type="ARBA" id="ARBA00001947"/>
    </source>
</evidence>
<dbReference type="Pfam" id="PF01149">
    <property type="entry name" value="Fapy_DNA_glyco"/>
    <property type="match status" value="1"/>
</dbReference>
<dbReference type="CDD" id="cd08966">
    <property type="entry name" value="EcFpg-like_N"/>
    <property type="match status" value="1"/>
</dbReference>
<evidence type="ECO:0000256" key="4">
    <source>
        <dbReference type="ARBA" id="ARBA00011245"/>
    </source>
</evidence>
<evidence type="ECO:0000256" key="10">
    <source>
        <dbReference type="ARBA" id="ARBA00023125"/>
    </source>
</evidence>
<evidence type="ECO:0000313" key="19">
    <source>
        <dbReference type="EMBL" id="PJA46678.1"/>
    </source>
</evidence>
<dbReference type="InterPro" id="IPR010663">
    <property type="entry name" value="Znf_FPG/IleRS"/>
</dbReference>
<comment type="catalytic activity">
    <reaction evidence="1">
        <text>Hydrolysis of DNA containing ring-opened 7-methylguanine residues, releasing 2,6-diamino-4-hydroxy-5-(N-methyl)formamidopyrimidine.</text>
        <dbReference type="EC" id="3.2.2.23"/>
    </reaction>
</comment>
<accession>A0A2M7XFN7</accession>
<dbReference type="Gene3D" id="3.20.190.10">
    <property type="entry name" value="MutM-like, N-terminal"/>
    <property type="match status" value="1"/>
</dbReference>
<dbReference type="PANTHER" id="PTHR22993:SF9">
    <property type="entry name" value="FORMAMIDOPYRIMIDINE-DNA GLYCOSYLASE"/>
    <property type="match status" value="1"/>
</dbReference>
<dbReference type="SMART" id="SM01232">
    <property type="entry name" value="H2TH"/>
    <property type="match status" value="1"/>
</dbReference>
<dbReference type="PROSITE" id="PS51068">
    <property type="entry name" value="FPG_CAT"/>
    <property type="match status" value="1"/>
</dbReference>
<keyword evidence="5" id="KW-0479">Metal-binding</keyword>
<dbReference type="GO" id="GO:0140078">
    <property type="term" value="F:class I DNA-(apurinic or apyrimidinic site) endonuclease activity"/>
    <property type="evidence" value="ECO:0007669"/>
    <property type="project" value="UniProtKB-EC"/>
</dbReference>
<evidence type="ECO:0000256" key="11">
    <source>
        <dbReference type="ARBA" id="ARBA00023204"/>
    </source>
</evidence>
<evidence type="ECO:0000256" key="12">
    <source>
        <dbReference type="ARBA" id="ARBA00023239"/>
    </source>
</evidence>
<dbReference type="Gene3D" id="1.10.8.50">
    <property type="match status" value="1"/>
</dbReference>
<keyword evidence="14" id="KW-0326">Glycosidase</keyword>
<dbReference type="NCBIfam" id="TIGR00577">
    <property type="entry name" value="fpg"/>
    <property type="match status" value="1"/>
</dbReference>
<dbReference type="GO" id="GO:0003684">
    <property type="term" value="F:damaged DNA binding"/>
    <property type="evidence" value="ECO:0007669"/>
    <property type="project" value="InterPro"/>
</dbReference>
<evidence type="ECO:0000313" key="20">
    <source>
        <dbReference type="Proteomes" id="UP000231263"/>
    </source>
</evidence>
<dbReference type="Pfam" id="PF06827">
    <property type="entry name" value="zf-FPG_IleRS"/>
    <property type="match status" value="1"/>
</dbReference>
<dbReference type="SUPFAM" id="SSF81624">
    <property type="entry name" value="N-terminal domain of MutM-like DNA repair proteins"/>
    <property type="match status" value="1"/>
</dbReference>
<evidence type="ECO:0000256" key="15">
    <source>
        <dbReference type="ARBA" id="ARBA00044632"/>
    </source>
</evidence>
<protein>
    <submittedName>
        <fullName evidence="19">DNA-formamidopyrimidine glycosylase</fullName>
    </submittedName>
</protein>
<dbReference type="GO" id="GO:0034039">
    <property type="term" value="F:8-oxo-7,8-dihydroguanine DNA N-glycosylase activity"/>
    <property type="evidence" value="ECO:0007669"/>
    <property type="project" value="TreeGrafter"/>
</dbReference>
<keyword evidence="13" id="KW-0511">Multifunctional enzyme</keyword>
<dbReference type="Proteomes" id="UP000231263">
    <property type="component" value="Unassembled WGS sequence"/>
</dbReference>
<reference evidence="20" key="1">
    <citation type="submission" date="2017-09" db="EMBL/GenBank/DDBJ databases">
        <title>Depth-based differentiation of microbial function through sediment-hosted aquifers and enrichment of novel symbionts in the deep terrestrial subsurface.</title>
        <authorList>
            <person name="Probst A.J."/>
            <person name="Ladd B."/>
            <person name="Jarett J.K."/>
            <person name="Geller-Mcgrath D.E."/>
            <person name="Sieber C.M.K."/>
            <person name="Emerson J.B."/>
            <person name="Anantharaman K."/>
            <person name="Thomas B.C."/>
            <person name="Malmstrom R."/>
            <person name="Stieglmeier M."/>
            <person name="Klingl A."/>
            <person name="Woyke T."/>
            <person name="Ryan C.M."/>
            <person name="Banfield J.F."/>
        </authorList>
    </citation>
    <scope>NUCLEOTIDE SEQUENCE [LARGE SCALE GENOMIC DNA]</scope>
</reference>
<keyword evidence="12" id="KW-0456">Lyase</keyword>
<dbReference type="SUPFAM" id="SSF57716">
    <property type="entry name" value="Glucocorticoid receptor-like (DNA-binding domain)"/>
    <property type="match status" value="1"/>
</dbReference>
<dbReference type="PANTHER" id="PTHR22993">
    <property type="entry name" value="FORMAMIDOPYRIMIDINE-DNA GLYCOSYLASE"/>
    <property type="match status" value="1"/>
</dbReference>
<dbReference type="InterPro" id="IPR020629">
    <property type="entry name" value="FPG_Glyclase"/>
</dbReference>
<evidence type="ECO:0000256" key="9">
    <source>
        <dbReference type="ARBA" id="ARBA00022833"/>
    </source>
</evidence>
<evidence type="ECO:0000256" key="7">
    <source>
        <dbReference type="ARBA" id="ARBA00022771"/>
    </source>
</evidence>
<evidence type="ECO:0000256" key="1">
    <source>
        <dbReference type="ARBA" id="ARBA00001668"/>
    </source>
</evidence>
<feature type="domain" description="FPG-type" evidence="17">
    <location>
        <begin position="240"/>
        <end position="274"/>
    </location>
</feature>
<sequence length="274" mass="31254">MPELPEVETVVRQLNSAIANLKINDVQVYFGIRNQPEQKSFISTLVGKTILKVERRAKVIIFRLSDDMTMVAHLKMSGKFFIHLAEVKPDKHTHVVLRLDNDKQLFWHDVRKFGYLKIMTNLEVDDWFLNKNFGPEPLLDTFTPAVFKRQLLTRKNAKIKNTLLDQSVVAGVGNIYDIEALWLAKIHPLRVINTLTDSEIELLHQHIVAILHKSVAANGTSSDDFLDTSKKRGTFQDELKVYGKENTPCPRCATIFTKIKLNGRGTVFCPSCQI</sequence>
<dbReference type="InterPro" id="IPR015887">
    <property type="entry name" value="DNA_glyclase_Znf_dom_DNA_BS"/>
</dbReference>
<dbReference type="EMBL" id="PFWT01000009">
    <property type="protein sequence ID" value="PJA46678.1"/>
    <property type="molecule type" value="Genomic_DNA"/>
</dbReference>
<keyword evidence="8" id="KW-0378">Hydrolase</keyword>
<dbReference type="PROSITE" id="PS01242">
    <property type="entry name" value="ZF_FPG_1"/>
    <property type="match status" value="1"/>
</dbReference>
<dbReference type="InterPro" id="IPR015886">
    <property type="entry name" value="H2TH_FPG"/>
</dbReference>
<feature type="domain" description="Formamidopyrimidine-DNA glycosylase catalytic" evidence="18">
    <location>
        <begin position="2"/>
        <end position="114"/>
    </location>
</feature>
<dbReference type="FunFam" id="1.10.8.50:FF:000003">
    <property type="entry name" value="Formamidopyrimidine-DNA glycosylase"/>
    <property type="match status" value="1"/>
</dbReference>
<evidence type="ECO:0000259" key="18">
    <source>
        <dbReference type="PROSITE" id="PS51068"/>
    </source>
</evidence>
<organism evidence="19 20">
    <name type="scientific">Candidatus Uhrbacteria bacterium CG_4_9_14_3_um_filter_41_35</name>
    <dbReference type="NCBI Taxonomy" id="1975034"/>
    <lineage>
        <taxon>Bacteria</taxon>
        <taxon>Candidatus Uhriibacteriota</taxon>
    </lineage>
</organism>
<dbReference type="SUPFAM" id="SSF46946">
    <property type="entry name" value="S13-like H2TH domain"/>
    <property type="match status" value="1"/>
</dbReference>
<dbReference type="InterPro" id="IPR010979">
    <property type="entry name" value="Ribosomal_uS13-like_H2TH"/>
</dbReference>
<keyword evidence="6" id="KW-0227">DNA damage</keyword>
<evidence type="ECO:0000259" key="17">
    <source>
        <dbReference type="PROSITE" id="PS51066"/>
    </source>
</evidence>
<dbReference type="InterPro" id="IPR000214">
    <property type="entry name" value="Znf_DNA_glyclase/AP_lyase"/>
</dbReference>
<keyword evidence="10" id="KW-0238">DNA-binding</keyword>
<dbReference type="GO" id="GO:0006284">
    <property type="term" value="P:base-excision repair"/>
    <property type="evidence" value="ECO:0007669"/>
    <property type="project" value="InterPro"/>
</dbReference>
<evidence type="ECO:0000256" key="16">
    <source>
        <dbReference type="PROSITE-ProRule" id="PRU00391"/>
    </source>
</evidence>
<keyword evidence="7 16" id="KW-0863">Zinc-finger</keyword>
<gene>
    <name evidence="19" type="ORF">CO173_02830</name>
</gene>
<evidence type="ECO:0000256" key="5">
    <source>
        <dbReference type="ARBA" id="ARBA00022723"/>
    </source>
</evidence>
<evidence type="ECO:0000256" key="3">
    <source>
        <dbReference type="ARBA" id="ARBA00009409"/>
    </source>
</evidence>
<dbReference type="SMART" id="SM00898">
    <property type="entry name" value="Fapy_DNA_glyco"/>
    <property type="match status" value="1"/>
</dbReference>
<evidence type="ECO:0000256" key="14">
    <source>
        <dbReference type="ARBA" id="ARBA00023295"/>
    </source>
</evidence>
<keyword evidence="9" id="KW-0862">Zinc</keyword>
<comment type="cofactor">
    <cofactor evidence="2">
        <name>Zn(2+)</name>
        <dbReference type="ChEBI" id="CHEBI:29105"/>
    </cofactor>
</comment>
<comment type="catalytic activity">
    <reaction evidence="15">
        <text>2'-deoxyribonucleotide-(2'-deoxyribose 5'-phosphate)-2'-deoxyribonucleotide-DNA = a 3'-end 2'-deoxyribonucleotide-(2,3-dehydro-2,3-deoxyribose 5'-phosphate)-DNA + a 5'-end 5'-phospho-2'-deoxyribonucleoside-DNA + H(+)</text>
        <dbReference type="Rhea" id="RHEA:66592"/>
        <dbReference type="Rhea" id="RHEA-COMP:13180"/>
        <dbReference type="Rhea" id="RHEA-COMP:16897"/>
        <dbReference type="Rhea" id="RHEA-COMP:17067"/>
        <dbReference type="ChEBI" id="CHEBI:15378"/>
        <dbReference type="ChEBI" id="CHEBI:136412"/>
        <dbReference type="ChEBI" id="CHEBI:157695"/>
        <dbReference type="ChEBI" id="CHEBI:167181"/>
        <dbReference type="EC" id="4.2.99.18"/>
    </reaction>
</comment>
<dbReference type="NCBIfam" id="NF002211">
    <property type="entry name" value="PRK01103.1"/>
    <property type="match status" value="1"/>
</dbReference>
<comment type="similarity">
    <text evidence="3">Belongs to the FPG family.</text>
</comment>
<evidence type="ECO:0000256" key="13">
    <source>
        <dbReference type="ARBA" id="ARBA00023268"/>
    </source>
</evidence>